<proteinExistence type="predicted"/>
<accession>X1JI52</accession>
<sequence>MITRYLREATRRAKYKILEDGTYYGWIEELPGVWAAANNLEECRDELESVVEDWLLLGLRLGHNITPLGDIDLNMEVKVAQSK</sequence>
<comment type="caution">
    <text evidence="1">The sequence shown here is derived from an EMBL/GenBank/DDBJ whole genome shotgun (WGS) entry which is preliminary data.</text>
</comment>
<name>X1JI52_9ZZZZ</name>
<protein>
    <recommendedName>
        <fullName evidence="2">HicB-like antitoxin of toxin-antitoxin system domain-containing protein</fullName>
    </recommendedName>
</protein>
<reference evidence="1" key="1">
    <citation type="journal article" date="2014" name="Front. Microbiol.">
        <title>High frequency of phylogenetically diverse reductive dehalogenase-homologous genes in deep subseafloor sedimentary metagenomes.</title>
        <authorList>
            <person name="Kawai M."/>
            <person name="Futagami T."/>
            <person name="Toyoda A."/>
            <person name="Takaki Y."/>
            <person name="Nishi S."/>
            <person name="Hori S."/>
            <person name="Arai W."/>
            <person name="Tsubouchi T."/>
            <person name="Morono Y."/>
            <person name="Uchiyama I."/>
            <person name="Ito T."/>
            <person name="Fujiyama A."/>
            <person name="Inagaki F."/>
            <person name="Takami H."/>
        </authorList>
    </citation>
    <scope>NUCLEOTIDE SEQUENCE</scope>
    <source>
        <strain evidence="1">Expedition CK06-06</strain>
    </source>
</reference>
<dbReference type="Pfam" id="PF21748">
    <property type="entry name" value="UPF0150"/>
    <property type="match status" value="1"/>
</dbReference>
<dbReference type="SUPFAM" id="SSF143100">
    <property type="entry name" value="TTHA1013/TTHA0281-like"/>
    <property type="match status" value="1"/>
</dbReference>
<evidence type="ECO:0000313" key="1">
    <source>
        <dbReference type="EMBL" id="GAH94401.1"/>
    </source>
</evidence>
<gene>
    <name evidence="1" type="ORF">S06H3_03836</name>
</gene>
<dbReference type="EMBL" id="BARV01001294">
    <property type="protein sequence ID" value="GAH94401.1"/>
    <property type="molecule type" value="Genomic_DNA"/>
</dbReference>
<organism evidence="1">
    <name type="scientific">marine sediment metagenome</name>
    <dbReference type="NCBI Taxonomy" id="412755"/>
    <lineage>
        <taxon>unclassified sequences</taxon>
        <taxon>metagenomes</taxon>
        <taxon>ecological metagenomes</taxon>
    </lineage>
</organism>
<dbReference type="AlphaFoldDB" id="X1JI52"/>
<dbReference type="InterPro" id="IPR035069">
    <property type="entry name" value="TTHA1013/TTHA0281-like"/>
</dbReference>
<dbReference type="InterPro" id="IPR049389">
    <property type="entry name" value="TTHA0281-like"/>
</dbReference>
<evidence type="ECO:0008006" key="2">
    <source>
        <dbReference type="Google" id="ProtNLM"/>
    </source>
</evidence>
<dbReference type="Gene3D" id="3.30.160.250">
    <property type="match status" value="1"/>
</dbReference>